<name>A0A6A6IBK5_9PLEO</name>
<protein>
    <recommendedName>
        <fullName evidence="5">Methyltransferase</fullName>
    </recommendedName>
</protein>
<dbReference type="GeneID" id="54588982"/>
<dbReference type="InterPro" id="IPR044053">
    <property type="entry name" value="AsaB-like"/>
</dbReference>
<dbReference type="NCBIfam" id="NF041278">
    <property type="entry name" value="CmcJ_NvfI_EfuI"/>
    <property type="match status" value="1"/>
</dbReference>
<dbReference type="AlphaFoldDB" id="A0A6A6IBK5"/>
<evidence type="ECO:0000256" key="2">
    <source>
        <dbReference type="ARBA" id="ARBA00023604"/>
    </source>
</evidence>
<keyword evidence="1" id="KW-0560">Oxidoreductase</keyword>
<dbReference type="PANTHER" id="PTHR34598">
    <property type="entry name" value="BLL6449 PROTEIN"/>
    <property type="match status" value="1"/>
</dbReference>
<dbReference type="Proteomes" id="UP000800094">
    <property type="component" value="Unassembled WGS sequence"/>
</dbReference>
<evidence type="ECO:0000256" key="1">
    <source>
        <dbReference type="ARBA" id="ARBA00023002"/>
    </source>
</evidence>
<gene>
    <name evidence="3" type="ORF">BU26DRAFT_606277</name>
</gene>
<evidence type="ECO:0000313" key="4">
    <source>
        <dbReference type="Proteomes" id="UP000800094"/>
    </source>
</evidence>
<sequence>MPDIEASLSFLADIPLYGHEKPFRVVLSADEPDVEESLKSNVEMEIHDKIELRNIRGMDMLPSLDIQGFEFIRHKTKYKRLDEVWQCKGYTKEITAVLENHLGAERVITWDLRKRHAITYKKGEEYDANDPRQPDGPAVMAHCDYSFDGGLRMIEAYMPAADKLKYLNDKYRVRLINTWRPMVPIIQDHPLAVCDVRSVDPEKLLPCDRVLGGRLGENYLLQYHKGQKWHWLDGQTPDEPLLFLSWDSEAGEGTRSCAHVSFRNQAADANAPPRMSVETRSIVITPKELD</sequence>
<dbReference type="OrthoDB" id="412788at2759"/>
<organism evidence="3 4">
    <name type="scientific">Trematosphaeria pertusa</name>
    <dbReference type="NCBI Taxonomy" id="390896"/>
    <lineage>
        <taxon>Eukaryota</taxon>
        <taxon>Fungi</taxon>
        <taxon>Dikarya</taxon>
        <taxon>Ascomycota</taxon>
        <taxon>Pezizomycotina</taxon>
        <taxon>Dothideomycetes</taxon>
        <taxon>Pleosporomycetidae</taxon>
        <taxon>Pleosporales</taxon>
        <taxon>Massarineae</taxon>
        <taxon>Trematosphaeriaceae</taxon>
        <taxon>Trematosphaeria</taxon>
    </lineage>
</organism>
<dbReference type="GO" id="GO:0016491">
    <property type="term" value="F:oxidoreductase activity"/>
    <property type="evidence" value="ECO:0007669"/>
    <property type="project" value="UniProtKB-KW"/>
</dbReference>
<dbReference type="EMBL" id="ML987197">
    <property type="protein sequence ID" value="KAF2247302.1"/>
    <property type="molecule type" value="Genomic_DNA"/>
</dbReference>
<proteinExistence type="inferred from homology"/>
<dbReference type="PANTHER" id="PTHR34598:SF3">
    <property type="entry name" value="OXIDOREDUCTASE AN1597"/>
    <property type="match status" value="1"/>
</dbReference>
<evidence type="ECO:0008006" key="5">
    <source>
        <dbReference type="Google" id="ProtNLM"/>
    </source>
</evidence>
<accession>A0A6A6IBK5</accession>
<reference evidence="3" key="1">
    <citation type="journal article" date="2020" name="Stud. Mycol.">
        <title>101 Dothideomycetes genomes: a test case for predicting lifestyles and emergence of pathogens.</title>
        <authorList>
            <person name="Haridas S."/>
            <person name="Albert R."/>
            <person name="Binder M."/>
            <person name="Bloem J."/>
            <person name="Labutti K."/>
            <person name="Salamov A."/>
            <person name="Andreopoulos B."/>
            <person name="Baker S."/>
            <person name="Barry K."/>
            <person name="Bills G."/>
            <person name="Bluhm B."/>
            <person name="Cannon C."/>
            <person name="Castanera R."/>
            <person name="Culley D."/>
            <person name="Daum C."/>
            <person name="Ezra D."/>
            <person name="Gonzalez J."/>
            <person name="Henrissat B."/>
            <person name="Kuo A."/>
            <person name="Liang C."/>
            <person name="Lipzen A."/>
            <person name="Lutzoni F."/>
            <person name="Magnuson J."/>
            <person name="Mondo S."/>
            <person name="Nolan M."/>
            <person name="Ohm R."/>
            <person name="Pangilinan J."/>
            <person name="Park H.-J."/>
            <person name="Ramirez L."/>
            <person name="Alfaro M."/>
            <person name="Sun H."/>
            <person name="Tritt A."/>
            <person name="Yoshinaga Y."/>
            <person name="Zwiers L.-H."/>
            <person name="Turgeon B."/>
            <person name="Goodwin S."/>
            <person name="Spatafora J."/>
            <person name="Crous P."/>
            <person name="Grigoriev I."/>
        </authorList>
    </citation>
    <scope>NUCLEOTIDE SEQUENCE</scope>
    <source>
        <strain evidence="3">CBS 122368</strain>
    </source>
</reference>
<dbReference type="RefSeq" id="XP_033682306.1">
    <property type="nucleotide sequence ID" value="XM_033835652.1"/>
</dbReference>
<evidence type="ECO:0000313" key="3">
    <source>
        <dbReference type="EMBL" id="KAF2247302.1"/>
    </source>
</evidence>
<keyword evidence="4" id="KW-1185">Reference proteome</keyword>
<comment type="similarity">
    <text evidence="2">Belongs to the asaB hydroxylase/desaturase family.</text>
</comment>